<name>A0A9Q6WQM9_9BURK</name>
<reference evidence="2" key="2">
    <citation type="submission" date="2016-06" db="EMBL/GenBank/DDBJ databases">
        <authorList>
            <person name="Huang P."/>
            <person name="Jiang X."/>
            <person name="Liu X."/>
        </authorList>
    </citation>
    <scope>NUCLEOTIDE SEQUENCE</scope>
    <source>
        <strain evidence="2">852011</strain>
        <plasmid evidence="2">unnamed</plasmid>
    </source>
</reference>
<evidence type="ECO:0000313" key="1">
    <source>
        <dbReference type="EMBL" id="MEO1755860.1"/>
    </source>
</evidence>
<gene>
    <name evidence="2" type="ORF">A9O66_31855</name>
    <name evidence="1" type="ORF">VOI32_18200</name>
</gene>
<dbReference type="EMBL" id="JAYLVJ010000020">
    <property type="protein sequence ID" value="MEO1755860.1"/>
    <property type="molecule type" value="Genomic_DNA"/>
</dbReference>
<evidence type="ECO:0000313" key="2">
    <source>
        <dbReference type="EMBL" id="QLB67084.1"/>
    </source>
</evidence>
<keyword evidence="4" id="KW-1185">Reference proteome</keyword>
<dbReference type="RefSeq" id="WP_233445247.1">
    <property type="nucleotide sequence ID" value="NZ_JAKUCO010000067.1"/>
</dbReference>
<evidence type="ECO:0000313" key="3">
    <source>
        <dbReference type="Proteomes" id="UP000509548"/>
    </source>
</evidence>
<reference evidence="2 3" key="1">
    <citation type="journal article" date="2014" name="Genome Announc.">
        <title>Draft Genome Sequence of the Haloacid-Degrading Burkholderia caribensis Strain MBA4.</title>
        <authorList>
            <person name="Pan Y."/>
            <person name="Kong K.F."/>
            <person name="Tsang J.S."/>
        </authorList>
    </citation>
    <scope>NUCLEOTIDE SEQUENCE [LARGE SCALE GENOMIC DNA]</scope>
    <source>
        <strain evidence="2 3">852011</strain>
    </source>
</reference>
<accession>A0A9Q6WQM9</accession>
<organism evidence="2 3">
    <name type="scientific">Paraburkholderia caribensis</name>
    <dbReference type="NCBI Taxonomy" id="75105"/>
    <lineage>
        <taxon>Bacteria</taxon>
        <taxon>Pseudomonadati</taxon>
        <taxon>Pseudomonadota</taxon>
        <taxon>Betaproteobacteria</taxon>
        <taxon>Burkholderiales</taxon>
        <taxon>Burkholderiaceae</taxon>
        <taxon>Paraburkholderia</taxon>
    </lineage>
</organism>
<dbReference type="AlphaFoldDB" id="A0A9Q6WQM9"/>
<geneLocation type="plasmid" evidence="3"/>
<sequence length="128" mass="14117">MPIQDGEAEGLIKLDRSGCRVHFNVPLVVTGNASPDRVGEQGAANPLPLKLRIDKQAAQIPEILDEDDANDLRTIYTFQMNHRIGILLISIQILRNVYKHISPFVFPSTRLVSTTQRINASSVAVSPC</sequence>
<reference evidence="1 4" key="3">
    <citation type="submission" date="2024-01" db="EMBL/GenBank/DDBJ databases">
        <title>The diversity of rhizobia nodulating Mimosa spp. in eleven states of Brazil covering several biomes is determined by host plant, location, and edaphic factors.</title>
        <authorList>
            <person name="Rouws L."/>
            <person name="Barauna A."/>
            <person name="Beukes C."/>
            <person name="De Faria S.M."/>
            <person name="Gross E."/>
            <person name="Dos Reis Junior F.B."/>
            <person name="Simon M."/>
            <person name="Maluk M."/>
            <person name="Odee D.W."/>
            <person name="Kenicer G."/>
            <person name="Young J.P.W."/>
            <person name="Reis V.M."/>
            <person name="Zilli J."/>
            <person name="James E.K."/>
        </authorList>
    </citation>
    <scope>NUCLEOTIDE SEQUENCE [LARGE SCALE GENOMIC DNA]</scope>
    <source>
        <strain evidence="1 4">JHI1651</strain>
    </source>
</reference>
<dbReference type="Proteomes" id="UP000509548">
    <property type="component" value="Plasmid unnamed"/>
</dbReference>
<keyword evidence="2" id="KW-0614">Plasmid</keyword>
<proteinExistence type="predicted"/>
<evidence type="ECO:0000313" key="4">
    <source>
        <dbReference type="Proteomes" id="UP001462961"/>
    </source>
</evidence>
<geneLocation type="plasmid" evidence="2">
    <name>unnamed</name>
</geneLocation>
<protein>
    <submittedName>
        <fullName evidence="2">Uncharacterized protein</fullName>
    </submittedName>
</protein>
<dbReference type="EMBL" id="CP015960">
    <property type="protein sequence ID" value="QLB67084.1"/>
    <property type="molecule type" value="Genomic_DNA"/>
</dbReference>
<dbReference type="Proteomes" id="UP001462961">
    <property type="component" value="Unassembled WGS sequence"/>
</dbReference>